<evidence type="ECO:0000256" key="3">
    <source>
        <dbReference type="ARBA" id="ARBA00022857"/>
    </source>
</evidence>
<comment type="catalytic activity">
    <reaction evidence="6">
        <text>NAD(+) + NADPH + H(+)(in) = NADH + NADP(+) + H(+)(out)</text>
        <dbReference type="Rhea" id="RHEA:47992"/>
        <dbReference type="ChEBI" id="CHEBI:15378"/>
        <dbReference type="ChEBI" id="CHEBI:57540"/>
        <dbReference type="ChEBI" id="CHEBI:57783"/>
        <dbReference type="ChEBI" id="CHEBI:57945"/>
        <dbReference type="ChEBI" id="CHEBI:58349"/>
        <dbReference type="EC" id="7.1.1.1"/>
    </reaction>
</comment>
<feature type="domain" description="Alanine dehydrogenase/pyridine nucleotide transhydrogenase NAD(H)-binding" evidence="7">
    <location>
        <begin position="1"/>
        <end position="134"/>
    </location>
</feature>
<dbReference type="Proteomes" id="UP000702544">
    <property type="component" value="Unassembled WGS sequence"/>
</dbReference>
<evidence type="ECO:0000259" key="7">
    <source>
        <dbReference type="SMART" id="SM01002"/>
    </source>
</evidence>
<gene>
    <name evidence="8" type="ORF">GWO12_14725</name>
</gene>
<reference evidence="8 9" key="1">
    <citation type="submission" date="2020-01" db="EMBL/GenBank/DDBJ databases">
        <title>Genomes assembled from Gulf of Kutch pelagic sediment metagenomes.</title>
        <authorList>
            <person name="Chandrashekar M."/>
            <person name="Mahajan M.S."/>
            <person name="Dave K.J."/>
            <person name="Vatsa P."/>
            <person name="Nathani N.M."/>
        </authorList>
    </citation>
    <scope>NUCLEOTIDE SEQUENCE [LARGE SCALE GENOMIC DNA]</scope>
    <source>
        <strain evidence="8">KS3-K002</strain>
    </source>
</reference>
<dbReference type="EMBL" id="JAACAK010000120">
    <property type="protein sequence ID" value="NIR76346.1"/>
    <property type="molecule type" value="Genomic_DNA"/>
</dbReference>
<comment type="caution">
    <text evidence="8">The sequence shown here is derived from an EMBL/GenBank/DDBJ whole genome shotgun (WGS) entry which is preliminary data.</text>
</comment>
<dbReference type="Gene3D" id="3.40.50.720">
    <property type="entry name" value="NAD(P)-binding Rossmann-like Domain"/>
    <property type="match status" value="2"/>
</dbReference>
<evidence type="ECO:0000313" key="9">
    <source>
        <dbReference type="Proteomes" id="UP000702544"/>
    </source>
</evidence>
<dbReference type="EC" id="7.1.1.1" evidence="2"/>
<evidence type="ECO:0000256" key="1">
    <source>
        <dbReference type="ARBA" id="ARBA00003943"/>
    </source>
</evidence>
<evidence type="ECO:0000256" key="6">
    <source>
        <dbReference type="ARBA" id="ARBA00048202"/>
    </source>
</evidence>
<dbReference type="PANTHER" id="PTHR10160">
    <property type="entry name" value="NAD(P) TRANSHYDROGENASE"/>
    <property type="match status" value="1"/>
</dbReference>
<sequence length="196" mass="20751">QAIATCRRLGANVEAYDIRPATKEEVKSLGAKFIDIELEEEEELEDAGGYGKEVSEASARRQQEVLSEHIGAADIVITTAAVPGKTAPTLVPEDAVGRMKAGSVIVDLAAESGGNCTLTETGKTVVKHGVTIHGPVDLVSEMPVDASSVYARNVTALFGEMVEDGQLKLDFEDEVISGSCITHDGEITNERVKALL</sequence>
<evidence type="ECO:0000256" key="5">
    <source>
        <dbReference type="ARBA" id="ARBA00023027"/>
    </source>
</evidence>
<name>A0AAE4ZCX8_9BACT</name>
<keyword evidence="5" id="KW-0520">NAD</keyword>
<protein>
    <recommendedName>
        <fullName evidence="2">proton-translocating NAD(P)(+) transhydrogenase</fullName>
        <ecNumber evidence="2">7.1.1.1</ecNumber>
    </recommendedName>
</protein>
<dbReference type="SMART" id="SM01002">
    <property type="entry name" value="AlaDh_PNT_C"/>
    <property type="match status" value="1"/>
</dbReference>
<dbReference type="GO" id="GO:0050661">
    <property type="term" value="F:NADP binding"/>
    <property type="evidence" value="ECO:0007669"/>
    <property type="project" value="TreeGrafter"/>
</dbReference>
<dbReference type="SUPFAM" id="SSF51735">
    <property type="entry name" value="NAD(P)-binding Rossmann-fold domains"/>
    <property type="match status" value="1"/>
</dbReference>
<dbReference type="GO" id="GO:0006740">
    <property type="term" value="P:NADPH regeneration"/>
    <property type="evidence" value="ECO:0007669"/>
    <property type="project" value="TreeGrafter"/>
</dbReference>
<keyword evidence="4" id="KW-1278">Translocase</keyword>
<organism evidence="8 9">
    <name type="scientific">Candidatus Kutchimonas denitrificans</name>
    <dbReference type="NCBI Taxonomy" id="3056748"/>
    <lineage>
        <taxon>Bacteria</taxon>
        <taxon>Pseudomonadati</taxon>
        <taxon>Gemmatimonadota</taxon>
        <taxon>Gemmatimonadia</taxon>
        <taxon>Candidatus Palauibacterales</taxon>
        <taxon>Candidatus Palauibacteraceae</taxon>
        <taxon>Candidatus Kutchimonas</taxon>
    </lineage>
</organism>
<evidence type="ECO:0000256" key="4">
    <source>
        <dbReference type="ARBA" id="ARBA00022967"/>
    </source>
</evidence>
<keyword evidence="3" id="KW-0521">NADP</keyword>
<evidence type="ECO:0000256" key="2">
    <source>
        <dbReference type="ARBA" id="ARBA00012943"/>
    </source>
</evidence>
<evidence type="ECO:0000313" key="8">
    <source>
        <dbReference type="EMBL" id="NIR76346.1"/>
    </source>
</evidence>
<dbReference type="PANTHER" id="PTHR10160:SF19">
    <property type="entry name" value="PROTON-TRANSLOCATING NAD(P)(+) TRANSHYDROGENASE"/>
    <property type="match status" value="1"/>
</dbReference>
<dbReference type="Pfam" id="PF01262">
    <property type="entry name" value="AlaDh_PNT_C"/>
    <property type="match status" value="1"/>
</dbReference>
<feature type="non-terminal residue" evidence="8">
    <location>
        <position position="1"/>
    </location>
</feature>
<accession>A0AAE4ZCX8</accession>
<comment type="function">
    <text evidence="1">The transhydrogenation between NADH and NADP is coupled to respiration and ATP hydrolysis and functions as a proton pump across the membrane.</text>
</comment>
<dbReference type="InterPro" id="IPR036291">
    <property type="entry name" value="NAD(P)-bd_dom_sf"/>
</dbReference>
<dbReference type="GO" id="GO:0008750">
    <property type="term" value="F:proton-translocating NAD(P)+ transhydrogenase activity"/>
    <property type="evidence" value="ECO:0007669"/>
    <property type="project" value="UniProtKB-EC"/>
</dbReference>
<proteinExistence type="predicted"/>
<dbReference type="GO" id="GO:0005886">
    <property type="term" value="C:plasma membrane"/>
    <property type="evidence" value="ECO:0007669"/>
    <property type="project" value="TreeGrafter"/>
</dbReference>
<dbReference type="AlphaFoldDB" id="A0AAE4ZCX8"/>
<dbReference type="InterPro" id="IPR007698">
    <property type="entry name" value="AlaDH/PNT_NAD(H)-bd"/>
</dbReference>